<dbReference type="RefSeq" id="WP_203654957.1">
    <property type="nucleotide sequence ID" value="NZ_BAAAZM010000002.1"/>
</dbReference>
<comment type="caution">
    <text evidence="1">The sequence shown here is derived from an EMBL/GenBank/DDBJ whole genome shotgun (WGS) entry which is preliminary data.</text>
</comment>
<dbReference type="AlphaFoldDB" id="A0A8J3J0R1"/>
<dbReference type="Proteomes" id="UP000612808">
    <property type="component" value="Unassembled WGS sequence"/>
</dbReference>
<name>A0A8J3J0R1_9ACTN</name>
<evidence type="ECO:0000313" key="2">
    <source>
        <dbReference type="Proteomes" id="UP000612808"/>
    </source>
</evidence>
<protein>
    <submittedName>
        <fullName evidence="1">Uncharacterized protein</fullName>
    </submittedName>
</protein>
<proteinExistence type="predicted"/>
<keyword evidence="2" id="KW-1185">Reference proteome</keyword>
<sequence>MERGLVEVADELARIVRSGPQDLTWQRQYETVGQLVDDLRDHADRLRSGDGSRLPELRYLLLPTGPLNEIAISSGWAGRYVTLANRFDALYPGPG</sequence>
<evidence type="ECO:0000313" key="1">
    <source>
        <dbReference type="EMBL" id="GID09910.1"/>
    </source>
</evidence>
<reference evidence="1" key="1">
    <citation type="submission" date="2021-01" db="EMBL/GenBank/DDBJ databases">
        <title>Whole genome shotgun sequence of Actinocatenispora rupis NBRC 107355.</title>
        <authorList>
            <person name="Komaki H."/>
            <person name="Tamura T."/>
        </authorList>
    </citation>
    <scope>NUCLEOTIDE SEQUENCE</scope>
    <source>
        <strain evidence="1">NBRC 107355</strain>
    </source>
</reference>
<organism evidence="1 2">
    <name type="scientific">Actinocatenispora rupis</name>
    <dbReference type="NCBI Taxonomy" id="519421"/>
    <lineage>
        <taxon>Bacteria</taxon>
        <taxon>Bacillati</taxon>
        <taxon>Actinomycetota</taxon>
        <taxon>Actinomycetes</taxon>
        <taxon>Micromonosporales</taxon>
        <taxon>Micromonosporaceae</taxon>
        <taxon>Actinocatenispora</taxon>
    </lineage>
</organism>
<accession>A0A8J3J0R1</accession>
<dbReference type="EMBL" id="BOMB01000004">
    <property type="protein sequence ID" value="GID09910.1"/>
    <property type="molecule type" value="Genomic_DNA"/>
</dbReference>
<gene>
    <name evidence="1" type="ORF">Aru02nite_07990</name>
</gene>